<dbReference type="AlphaFoldDB" id="V2WLB4"/>
<organism evidence="7 8">
    <name type="scientific">Moniliophthora roreri (strain MCA 2997)</name>
    <name type="common">Cocoa frosty pod rot fungus</name>
    <name type="synonym">Crinipellis roreri</name>
    <dbReference type="NCBI Taxonomy" id="1381753"/>
    <lineage>
        <taxon>Eukaryota</taxon>
        <taxon>Fungi</taxon>
        <taxon>Dikarya</taxon>
        <taxon>Basidiomycota</taxon>
        <taxon>Agaricomycotina</taxon>
        <taxon>Agaricomycetes</taxon>
        <taxon>Agaricomycetidae</taxon>
        <taxon>Agaricales</taxon>
        <taxon>Marasmiineae</taxon>
        <taxon>Marasmiaceae</taxon>
        <taxon>Moniliophthora</taxon>
    </lineage>
</organism>
<feature type="compositionally biased region" description="Polar residues" evidence="6">
    <location>
        <begin position="504"/>
        <end position="513"/>
    </location>
</feature>
<dbReference type="InterPro" id="IPR052035">
    <property type="entry name" value="ZnF_BED_domain_contain"/>
</dbReference>
<evidence type="ECO:0000256" key="3">
    <source>
        <dbReference type="ARBA" id="ARBA00022771"/>
    </source>
</evidence>
<accession>V2WLB4</accession>
<evidence type="ECO:0000256" key="4">
    <source>
        <dbReference type="ARBA" id="ARBA00022833"/>
    </source>
</evidence>
<comment type="caution">
    <text evidence="7">The sequence shown here is derived from an EMBL/GenBank/DDBJ whole genome shotgun (WGS) entry which is preliminary data.</text>
</comment>
<evidence type="ECO:0000256" key="5">
    <source>
        <dbReference type="ARBA" id="ARBA00023242"/>
    </source>
</evidence>
<dbReference type="OrthoDB" id="3250324at2759"/>
<dbReference type="Proteomes" id="UP000017559">
    <property type="component" value="Unassembled WGS sequence"/>
</dbReference>
<gene>
    <name evidence="7" type="ORF">Moror_1945</name>
</gene>
<keyword evidence="8" id="KW-1185">Reference proteome</keyword>
<evidence type="ECO:0000256" key="6">
    <source>
        <dbReference type="SAM" id="MobiDB-lite"/>
    </source>
</evidence>
<name>V2WLB4_MONRO</name>
<dbReference type="SUPFAM" id="SSF53098">
    <property type="entry name" value="Ribonuclease H-like"/>
    <property type="match status" value="1"/>
</dbReference>
<protein>
    <submittedName>
        <fullName evidence="7">Hat family dimerization domain-containing protein</fullName>
    </submittedName>
</protein>
<dbReference type="EMBL" id="AWSO01000760">
    <property type="protein sequence ID" value="ESK87613.1"/>
    <property type="molecule type" value="Genomic_DNA"/>
</dbReference>
<dbReference type="HOGENOM" id="CLU_511992_0_0_1"/>
<reference evidence="7 8" key="1">
    <citation type="journal article" date="2014" name="BMC Genomics">
        <title>Genome and secretome analysis of the hemibiotrophic fungal pathogen, Moniliophthora roreri, which causes frosty pod rot disease of cacao: mechanisms of the biotrophic and necrotrophic phases.</title>
        <authorList>
            <person name="Meinhardt L.W."/>
            <person name="Costa G.G.L."/>
            <person name="Thomazella D.P.T."/>
            <person name="Teixeira P.J.P.L."/>
            <person name="Carazzolle M.F."/>
            <person name="Schuster S.C."/>
            <person name="Carlson J.E."/>
            <person name="Guiltinan M.J."/>
            <person name="Mieczkowski P."/>
            <person name="Farmer A."/>
            <person name="Ramaraj T."/>
            <person name="Crozier J."/>
            <person name="Davis R.E."/>
            <person name="Shao J."/>
            <person name="Melnick R.L."/>
            <person name="Pereira G.A.G."/>
            <person name="Bailey B.A."/>
        </authorList>
    </citation>
    <scope>NUCLEOTIDE SEQUENCE [LARGE SCALE GENOMIC DNA]</scope>
    <source>
        <strain evidence="7 8">MCA 2997</strain>
    </source>
</reference>
<sequence>MGAVSWLPQCLVHTLKALYHRDLEFMFLILLNTLFVDFTCIPQNLNAGSGMDGQCDKHSDDVYTLFMETATNYLCDICLEIQAKSENPVLIKVGTYGLKSSITNMRKHLLLHLPIWVAHCDHLGIVIDAKTVSDQVAAYWAENNVLVPATMQLKFKPFTMQGLSQRLMELIIAEDLPISFVESERVIHLVLYLRQNLTKANILGCTTMSKVIIETWYCQMHELAKEIMGALGKISFTCDGWTDSTLYPFIAITVHWIKEVVITDKAKDGVKTRTVLQFCSDVLAFHELPQSHTGAHLGEAFLYLVNHLGLLKKIGWITCDNTSNNETMCGRLGYHLQGMGIDFDEVLNHIRCFAHIIHLAVTVILDKIDKVDLATIFAAKDGGTLPANHKPGVLTRTRGMVPHAFQHFLSTDGTPCLAYTIPAFHAVINRWIRLQEEYSDFVDIIQQGINKLKKYLDRIIKVPAYFLSMLIHPNIKLDWIEQNCRYHKANILDTFHAKLRQRRSGGSNLHTNDPQPQPSQASSSGKQDDDWA</sequence>
<evidence type="ECO:0000313" key="7">
    <source>
        <dbReference type="EMBL" id="ESK87613.1"/>
    </source>
</evidence>
<dbReference type="InterPro" id="IPR012337">
    <property type="entry name" value="RNaseH-like_sf"/>
</dbReference>
<dbReference type="GO" id="GO:0005634">
    <property type="term" value="C:nucleus"/>
    <property type="evidence" value="ECO:0007669"/>
    <property type="project" value="UniProtKB-SubCell"/>
</dbReference>
<proteinExistence type="predicted"/>
<keyword evidence="2" id="KW-0479">Metal-binding</keyword>
<evidence type="ECO:0000256" key="2">
    <source>
        <dbReference type="ARBA" id="ARBA00022723"/>
    </source>
</evidence>
<keyword evidence="4" id="KW-0862">Zinc</keyword>
<feature type="region of interest" description="Disordered" evidence="6">
    <location>
        <begin position="503"/>
        <end position="532"/>
    </location>
</feature>
<comment type="subcellular location">
    <subcellularLocation>
        <location evidence="1">Nucleus</location>
    </subcellularLocation>
</comment>
<keyword evidence="5" id="KW-0539">Nucleus</keyword>
<keyword evidence="3" id="KW-0863">Zinc-finger</keyword>
<dbReference type="PANTHER" id="PTHR46481:SF10">
    <property type="entry name" value="ZINC FINGER BED DOMAIN-CONTAINING PROTEIN 39"/>
    <property type="match status" value="1"/>
</dbReference>
<evidence type="ECO:0000313" key="8">
    <source>
        <dbReference type="Proteomes" id="UP000017559"/>
    </source>
</evidence>
<dbReference type="GO" id="GO:0008270">
    <property type="term" value="F:zinc ion binding"/>
    <property type="evidence" value="ECO:0007669"/>
    <property type="project" value="UniProtKB-KW"/>
</dbReference>
<evidence type="ECO:0000256" key="1">
    <source>
        <dbReference type="ARBA" id="ARBA00004123"/>
    </source>
</evidence>
<dbReference type="KEGG" id="mrr:Moror_1945"/>
<dbReference type="PANTHER" id="PTHR46481">
    <property type="entry name" value="ZINC FINGER BED DOMAIN-CONTAINING PROTEIN 4"/>
    <property type="match status" value="1"/>
</dbReference>